<protein>
    <submittedName>
        <fullName evidence="2">Uncharacterized protein</fullName>
    </submittedName>
</protein>
<evidence type="ECO:0000256" key="1">
    <source>
        <dbReference type="SAM" id="MobiDB-lite"/>
    </source>
</evidence>
<dbReference type="InParanoid" id="A0A165HR53"/>
<proteinExistence type="predicted"/>
<organism evidence="2 3">
    <name type="scientific">Exidia glandulosa HHB12029</name>
    <dbReference type="NCBI Taxonomy" id="1314781"/>
    <lineage>
        <taxon>Eukaryota</taxon>
        <taxon>Fungi</taxon>
        <taxon>Dikarya</taxon>
        <taxon>Basidiomycota</taxon>
        <taxon>Agaricomycotina</taxon>
        <taxon>Agaricomycetes</taxon>
        <taxon>Auriculariales</taxon>
        <taxon>Exidiaceae</taxon>
        <taxon>Exidia</taxon>
    </lineage>
</organism>
<reference evidence="2 3" key="1">
    <citation type="journal article" date="2016" name="Mol. Biol. Evol.">
        <title>Comparative Genomics of Early-Diverging Mushroom-Forming Fungi Provides Insights into the Origins of Lignocellulose Decay Capabilities.</title>
        <authorList>
            <person name="Nagy L.G."/>
            <person name="Riley R."/>
            <person name="Tritt A."/>
            <person name="Adam C."/>
            <person name="Daum C."/>
            <person name="Floudas D."/>
            <person name="Sun H."/>
            <person name="Yadav J.S."/>
            <person name="Pangilinan J."/>
            <person name="Larsson K.H."/>
            <person name="Matsuura K."/>
            <person name="Barry K."/>
            <person name="Labutti K."/>
            <person name="Kuo R."/>
            <person name="Ohm R.A."/>
            <person name="Bhattacharya S.S."/>
            <person name="Shirouzu T."/>
            <person name="Yoshinaga Y."/>
            <person name="Martin F.M."/>
            <person name="Grigoriev I.V."/>
            <person name="Hibbett D.S."/>
        </authorList>
    </citation>
    <scope>NUCLEOTIDE SEQUENCE [LARGE SCALE GENOMIC DNA]</scope>
    <source>
        <strain evidence="2 3">HHB12029</strain>
    </source>
</reference>
<evidence type="ECO:0000313" key="3">
    <source>
        <dbReference type="Proteomes" id="UP000077266"/>
    </source>
</evidence>
<dbReference type="Proteomes" id="UP000077266">
    <property type="component" value="Unassembled WGS sequence"/>
</dbReference>
<dbReference type="OrthoDB" id="2562681at2759"/>
<accession>A0A165HR53</accession>
<feature type="region of interest" description="Disordered" evidence="1">
    <location>
        <begin position="38"/>
        <end position="60"/>
    </location>
</feature>
<keyword evidence="3" id="KW-1185">Reference proteome</keyword>
<dbReference type="AlphaFoldDB" id="A0A165HR53"/>
<name>A0A165HR53_EXIGL</name>
<evidence type="ECO:0000313" key="2">
    <source>
        <dbReference type="EMBL" id="KZV92343.1"/>
    </source>
</evidence>
<sequence>MTGLATRAQEYGAGSLADKCDHSQVLGDDSDTEAVLPAAAPKPIPIRYSPGEPTDADRESAKQLRAMKGLDLGSIARTSAAVRARGTCRHLTVRRTVSVQRYTRYNPACMTRGDPHAEDSRAT</sequence>
<dbReference type="EMBL" id="KV426010">
    <property type="protein sequence ID" value="KZV92343.1"/>
    <property type="molecule type" value="Genomic_DNA"/>
</dbReference>
<gene>
    <name evidence="2" type="ORF">EXIGLDRAFT_836534</name>
</gene>